<dbReference type="PROSITE" id="PS00134">
    <property type="entry name" value="TRYPSIN_HIS"/>
    <property type="match status" value="1"/>
</dbReference>
<dbReference type="InterPro" id="IPR018114">
    <property type="entry name" value="TRYPSIN_HIS"/>
</dbReference>
<dbReference type="PRINTS" id="PR00722">
    <property type="entry name" value="CHYMOTRYPSIN"/>
</dbReference>
<proteinExistence type="predicted"/>
<keyword evidence="1" id="KW-1015">Disulfide bond</keyword>
<dbReference type="RefSeq" id="XP_046591497.1">
    <property type="nucleotide sequence ID" value="XM_046735541.1"/>
</dbReference>
<protein>
    <submittedName>
        <fullName evidence="6">Trypsin-1-like isoform X1</fullName>
    </submittedName>
</protein>
<evidence type="ECO:0000313" key="5">
    <source>
        <dbReference type="Proteomes" id="UP000829291"/>
    </source>
</evidence>
<gene>
    <name evidence="6" type="primary">LOC107220469</name>
</gene>
<organism evidence="5 6">
    <name type="scientific">Neodiprion lecontei</name>
    <name type="common">Redheaded pine sawfly</name>
    <dbReference type="NCBI Taxonomy" id="441921"/>
    <lineage>
        <taxon>Eukaryota</taxon>
        <taxon>Metazoa</taxon>
        <taxon>Ecdysozoa</taxon>
        <taxon>Arthropoda</taxon>
        <taxon>Hexapoda</taxon>
        <taxon>Insecta</taxon>
        <taxon>Pterygota</taxon>
        <taxon>Neoptera</taxon>
        <taxon>Endopterygota</taxon>
        <taxon>Hymenoptera</taxon>
        <taxon>Tenthredinoidea</taxon>
        <taxon>Diprionidae</taxon>
        <taxon>Diprioninae</taxon>
        <taxon>Neodiprion</taxon>
    </lineage>
</organism>
<feature type="signal peptide" evidence="3">
    <location>
        <begin position="1"/>
        <end position="28"/>
    </location>
</feature>
<dbReference type="GeneID" id="107220469"/>
<dbReference type="InterPro" id="IPR043504">
    <property type="entry name" value="Peptidase_S1_PA_chymotrypsin"/>
</dbReference>
<evidence type="ECO:0000313" key="6">
    <source>
        <dbReference type="RefSeq" id="XP_046591497.1"/>
    </source>
</evidence>
<keyword evidence="2" id="KW-0645">Protease</keyword>
<dbReference type="PANTHER" id="PTHR24252">
    <property type="entry name" value="ACROSIN-RELATED"/>
    <property type="match status" value="1"/>
</dbReference>
<keyword evidence="2" id="KW-0720">Serine protease</keyword>
<dbReference type="InterPro" id="IPR001314">
    <property type="entry name" value="Peptidase_S1A"/>
</dbReference>
<dbReference type="InterPro" id="IPR001254">
    <property type="entry name" value="Trypsin_dom"/>
</dbReference>
<dbReference type="PROSITE" id="PS00135">
    <property type="entry name" value="TRYPSIN_SER"/>
    <property type="match status" value="1"/>
</dbReference>
<dbReference type="InterPro" id="IPR009003">
    <property type="entry name" value="Peptidase_S1_PA"/>
</dbReference>
<feature type="chain" id="PRO_5045586320" evidence="3">
    <location>
        <begin position="29"/>
        <end position="352"/>
    </location>
</feature>
<dbReference type="Pfam" id="PF00089">
    <property type="entry name" value="Trypsin"/>
    <property type="match status" value="1"/>
</dbReference>
<keyword evidence="3" id="KW-0732">Signal</keyword>
<evidence type="ECO:0000256" key="2">
    <source>
        <dbReference type="RuleBase" id="RU363034"/>
    </source>
</evidence>
<dbReference type="CDD" id="cd00190">
    <property type="entry name" value="Tryp_SPc"/>
    <property type="match status" value="1"/>
</dbReference>
<dbReference type="SUPFAM" id="SSF50494">
    <property type="entry name" value="Trypsin-like serine proteases"/>
    <property type="match status" value="1"/>
</dbReference>
<dbReference type="Proteomes" id="UP000829291">
    <property type="component" value="Chromosome 3"/>
</dbReference>
<name>A0ABM3FU27_NEOLC</name>
<evidence type="ECO:0000256" key="3">
    <source>
        <dbReference type="SAM" id="SignalP"/>
    </source>
</evidence>
<dbReference type="PANTHER" id="PTHR24252:SF7">
    <property type="entry name" value="HYALIN"/>
    <property type="match status" value="1"/>
</dbReference>
<keyword evidence="5" id="KW-1185">Reference proteome</keyword>
<dbReference type="Gene3D" id="2.40.10.10">
    <property type="entry name" value="Trypsin-like serine proteases"/>
    <property type="match status" value="1"/>
</dbReference>
<feature type="domain" description="Peptidase S1" evidence="4">
    <location>
        <begin position="110"/>
        <end position="343"/>
    </location>
</feature>
<evidence type="ECO:0000259" key="4">
    <source>
        <dbReference type="PROSITE" id="PS50240"/>
    </source>
</evidence>
<keyword evidence="2" id="KW-0378">Hydrolase</keyword>
<dbReference type="InterPro" id="IPR033116">
    <property type="entry name" value="TRYPSIN_SER"/>
</dbReference>
<dbReference type="PROSITE" id="PS50240">
    <property type="entry name" value="TRYPSIN_DOM"/>
    <property type="match status" value="1"/>
</dbReference>
<reference evidence="6" key="1">
    <citation type="submission" date="2025-08" db="UniProtKB">
        <authorList>
            <consortium name="RefSeq"/>
        </authorList>
    </citation>
    <scope>IDENTIFICATION</scope>
    <source>
        <tissue evidence="6">Thorax and Abdomen</tissue>
    </source>
</reference>
<accession>A0ABM3FU27</accession>
<evidence type="ECO:0000256" key="1">
    <source>
        <dbReference type="ARBA" id="ARBA00023157"/>
    </source>
</evidence>
<dbReference type="SMART" id="SM00020">
    <property type="entry name" value="Tryp_SPc"/>
    <property type="match status" value="1"/>
</dbReference>
<sequence>MVRSSTIVRNAGTLLCLIAVTLAPNILADNQDFNQQSHPLITEGSELVNSTGVNPNNQQIDKGLWEWVTSIFNKPSQNPIPTAPPIVEPVAPPENCPACKCGLTNKHNRIVGGMETQENQYPWMVELLYNGRFYCGGSCINSRFAVTAAHCVQGFDKTRIRVRILVHALNSSLSQGKIKEYGVERIIKHSGYSPFNYNNDIALLKLDGPIKFDDSMRPVCLPELHKTFSGEKGIVTGWGATSESGPISNKLQELMVPILSNVECKASKYPSQRITDNMLCAGYPEGGKDSCQGDSGGPLHVVNDSVHSIVGIVSWGEGCAQANYPGVYTRVNRYVTWIQHNTLDGCYCSKHD</sequence>